<name>A0ABP6GQH4_9ACTN</name>
<accession>A0ABP6GQH4</accession>
<organism evidence="4 5">
    <name type="scientific">Actinocorallia aurantiaca</name>
    <dbReference type="NCBI Taxonomy" id="46204"/>
    <lineage>
        <taxon>Bacteria</taxon>
        <taxon>Bacillati</taxon>
        <taxon>Actinomycetota</taxon>
        <taxon>Actinomycetes</taxon>
        <taxon>Streptosporangiales</taxon>
        <taxon>Thermomonosporaceae</taxon>
        <taxon>Actinocorallia</taxon>
    </lineage>
</organism>
<feature type="coiled-coil region" evidence="1">
    <location>
        <begin position="383"/>
        <end position="410"/>
    </location>
</feature>
<sequence length="466" mass="50464">MYKAPPESTLIYVRQSLDRSGDGLAVSRQREDCEQLAAQRGWTVVKILTDNDTSASGRKARPGFTELLDLIEAGRAANVIAWDWSRLSRNARDTLTLIEAGQRNGVTVALVRGSDLDMSTPNGRLVAEIMASVAKHEIDQKGDRQRRAVEQAAEKGLWVSGRKPFGYEPDGMTVRPVEAAAVKAGYTALLSGVPLGQIAREWNAQGFTAQSRPWAWDSVRRVLRNPRYAGLRALRGEVVGAAQWPALVSEETWRAALDVLAGNAARAVPRGAKRLLTGVGLCGVCDATVHAGGAANKAPMYRCSGKGAIEGGADLPGHVSRMALPVEEFVSAVVVERLSRLDAVELLADRGRPDTGTLRTDAAALRQRIENLALDYADGVLTRSQMKTANERLSGKLAEVESQLADAGRVSVLGPLIGAEDVRAVWDSLGVDRQRLVVDTLMVVRLDPPGRGTRTFRPETVRIEWR</sequence>
<dbReference type="SMART" id="SM00857">
    <property type="entry name" value="Resolvase"/>
    <property type="match status" value="1"/>
</dbReference>
<keyword evidence="5" id="KW-1185">Reference proteome</keyword>
<evidence type="ECO:0000259" key="3">
    <source>
        <dbReference type="PROSITE" id="PS51737"/>
    </source>
</evidence>
<protein>
    <submittedName>
        <fullName evidence="4">Recombinase family protein</fullName>
    </submittedName>
</protein>
<dbReference type="SUPFAM" id="SSF53041">
    <property type="entry name" value="Resolvase-like"/>
    <property type="match status" value="1"/>
</dbReference>
<dbReference type="CDD" id="cd00338">
    <property type="entry name" value="Ser_Recombinase"/>
    <property type="match status" value="1"/>
</dbReference>
<proteinExistence type="predicted"/>
<dbReference type="PROSITE" id="PS51736">
    <property type="entry name" value="RECOMBINASES_3"/>
    <property type="match status" value="1"/>
</dbReference>
<dbReference type="EMBL" id="BAAATZ010000009">
    <property type="protein sequence ID" value="GAA2726314.1"/>
    <property type="molecule type" value="Genomic_DNA"/>
</dbReference>
<dbReference type="Gene3D" id="3.40.50.1390">
    <property type="entry name" value="Resolvase, N-terminal catalytic domain"/>
    <property type="match status" value="1"/>
</dbReference>
<dbReference type="InterPro" id="IPR006119">
    <property type="entry name" value="Resolv_N"/>
</dbReference>
<dbReference type="Pfam" id="PF07508">
    <property type="entry name" value="Recombinase"/>
    <property type="match status" value="1"/>
</dbReference>
<dbReference type="InterPro" id="IPR050639">
    <property type="entry name" value="SSR_resolvase"/>
</dbReference>
<reference evidence="5" key="1">
    <citation type="journal article" date="2019" name="Int. J. Syst. Evol. Microbiol.">
        <title>The Global Catalogue of Microorganisms (GCM) 10K type strain sequencing project: providing services to taxonomists for standard genome sequencing and annotation.</title>
        <authorList>
            <consortium name="The Broad Institute Genomics Platform"/>
            <consortium name="The Broad Institute Genome Sequencing Center for Infectious Disease"/>
            <person name="Wu L."/>
            <person name="Ma J."/>
        </authorList>
    </citation>
    <scope>NUCLEOTIDE SEQUENCE [LARGE SCALE GENOMIC DNA]</scope>
    <source>
        <strain evidence="5">JCM 8201</strain>
    </source>
</reference>
<dbReference type="InterPro" id="IPR038109">
    <property type="entry name" value="DNA_bind_recomb_sf"/>
</dbReference>
<evidence type="ECO:0000259" key="2">
    <source>
        <dbReference type="PROSITE" id="PS51736"/>
    </source>
</evidence>
<dbReference type="InterPro" id="IPR011109">
    <property type="entry name" value="DNA_bind_recombinase_dom"/>
</dbReference>
<evidence type="ECO:0000313" key="5">
    <source>
        <dbReference type="Proteomes" id="UP001501842"/>
    </source>
</evidence>
<dbReference type="RefSeq" id="WP_344450979.1">
    <property type="nucleotide sequence ID" value="NZ_BAAATZ010000009.1"/>
</dbReference>
<feature type="domain" description="Recombinase" evidence="3">
    <location>
        <begin position="164"/>
        <end position="266"/>
    </location>
</feature>
<evidence type="ECO:0000313" key="4">
    <source>
        <dbReference type="EMBL" id="GAA2726314.1"/>
    </source>
</evidence>
<dbReference type="Gene3D" id="3.90.1750.20">
    <property type="entry name" value="Putative Large Serine Recombinase, Chain B, Domain 2"/>
    <property type="match status" value="1"/>
</dbReference>
<evidence type="ECO:0000256" key="1">
    <source>
        <dbReference type="SAM" id="Coils"/>
    </source>
</evidence>
<comment type="caution">
    <text evidence="4">The sequence shown here is derived from an EMBL/GenBank/DDBJ whole genome shotgun (WGS) entry which is preliminary data.</text>
</comment>
<dbReference type="InterPro" id="IPR036162">
    <property type="entry name" value="Resolvase-like_N_sf"/>
</dbReference>
<dbReference type="PANTHER" id="PTHR30461">
    <property type="entry name" value="DNA-INVERTASE FROM LAMBDOID PROPHAGE"/>
    <property type="match status" value="1"/>
</dbReference>
<dbReference type="PANTHER" id="PTHR30461:SF23">
    <property type="entry name" value="DNA RECOMBINASE-RELATED"/>
    <property type="match status" value="1"/>
</dbReference>
<keyword evidence="1" id="KW-0175">Coiled coil</keyword>
<dbReference type="Proteomes" id="UP001501842">
    <property type="component" value="Unassembled WGS sequence"/>
</dbReference>
<dbReference type="PROSITE" id="PS51737">
    <property type="entry name" value="RECOMBINASE_DNA_BIND"/>
    <property type="match status" value="1"/>
</dbReference>
<feature type="domain" description="Resolvase/invertase-type recombinase catalytic" evidence="2">
    <location>
        <begin position="8"/>
        <end position="156"/>
    </location>
</feature>
<gene>
    <name evidence="4" type="ORF">GCM10010439_28530</name>
</gene>
<dbReference type="Pfam" id="PF00239">
    <property type="entry name" value="Resolvase"/>
    <property type="match status" value="1"/>
</dbReference>